<accession>A0AAQ3M1A7</accession>
<gene>
    <name evidence="2" type="ORF">R9X50_00258200</name>
</gene>
<organism evidence="2 3">
    <name type="scientific">Acrodontium crateriforme</name>
    <dbReference type="NCBI Taxonomy" id="150365"/>
    <lineage>
        <taxon>Eukaryota</taxon>
        <taxon>Fungi</taxon>
        <taxon>Dikarya</taxon>
        <taxon>Ascomycota</taxon>
        <taxon>Pezizomycotina</taxon>
        <taxon>Dothideomycetes</taxon>
        <taxon>Dothideomycetidae</taxon>
        <taxon>Mycosphaerellales</taxon>
        <taxon>Teratosphaeriaceae</taxon>
        <taxon>Acrodontium</taxon>
    </lineage>
</organism>
<feature type="compositionally biased region" description="Basic and acidic residues" evidence="1">
    <location>
        <begin position="107"/>
        <end position="117"/>
    </location>
</feature>
<dbReference type="Pfam" id="PF11595">
    <property type="entry name" value="DUF3245"/>
    <property type="match status" value="1"/>
</dbReference>
<dbReference type="AlphaFoldDB" id="A0AAQ3M1A7"/>
<feature type="compositionally biased region" description="Polar residues" evidence="1">
    <location>
        <begin position="168"/>
        <end position="185"/>
    </location>
</feature>
<proteinExistence type="predicted"/>
<evidence type="ECO:0000313" key="2">
    <source>
        <dbReference type="EMBL" id="WPG99763.1"/>
    </source>
</evidence>
<feature type="region of interest" description="Disordered" evidence="1">
    <location>
        <begin position="30"/>
        <end position="225"/>
    </location>
</feature>
<protein>
    <submittedName>
        <fullName evidence="2">Uncharacterized protein</fullName>
    </submittedName>
</protein>
<evidence type="ECO:0000256" key="1">
    <source>
        <dbReference type="SAM" id="MobiDB-lite"/>
    </source>
</evidence>
<feature type="compositionally biased region" description="Basic residues" evidence="1">
    <location>
        <begin position="153"/>
        <end position="163"/>
    </location>
</feature>
<keyword evidence="3" id="KW-1185">Reference proteome</keyword>
<reference evidence="2 3" key="1">
    <citation type="submission" date="2023-11" db="EMBL/GenBank/DDBJ databases">
        <title>An acidophilic fungus is an integral part of prey digestion in a carnivorous sundew plant.</title>
        <authorList>
            <person name="Tsai I.J."/>
        </authorList>
    </citation>
    <scope>NUCLEOTIDE SEQUENCE [LARGE SCALE GENOMIC DNA]</scope>
    <source>
        <strain evidence="2">169a</strain>
    </source>
</reference>
<sequence>MDDDSLTSAQRADIILNRTNVALARSQRLIQSWLPPRPPASSTANPVEIEENDDDFKGMSELGGLGSKNAFGEEGLPDGSLRRSKLSSNDKLLEQLLGKKAMQAKRKKDEAQKKDGTEMGSHAAPKGLPKQEVKKDVESEDEEEGRSAAFASKKGKGAHKKSAKPSLTADNNDGTNLRQSTVVKPSTSDKDDSDSEPQRPTKKRPSSYLDELLSQKANKKGKKRK</sequence>
<dbReference type="EMBL" id="CP138582">
    <property type="protein sequence ID" value="WPG99763.1"/>
    <property type="molecule type" value="Genomic_DNA"/>
</dbReference>
<name>A0AAQ3M1A7_9PEZI</name>
<evidence type="ECO:0000313" key="3">
    <source>
        <dbReference type="Proteomes" id="UP001303373"/>
    </source>
</evidence>
<dbReference type="Proteomes" id="UP001303373">
    <property type="component" value="Chromosome 3"/>
</dbReference>
<dbReference type="InterPro" id="IPR021641">
    <property type="entry name" value="DUF3245"/>
</dbReference>